<dbReference type="GO" id="GO:0071949">
    <property type="term" value="F:FAD binding"/>
    <property type="evidence" value="ECO:0007669"/>
    <property type="project" value="InterPro"/>
</dbReference>
<comment type="similarity">
    <text evidence="1">Belongs to the oxygen-dependent FAD-linked oxidoreductase family.</text>
</comment>
<keyword evidence="4" id="KW-0560">Oxidoreductase</keyword>
<dbReference type="Gene3D" id="3.40.462.20">
    <property type="match status" value="1"/>
</dbReference>
<dbReference type="SUPFAM" id="SSF56176">
    <property type="entry name" value="FAD-binding/transporter-associated domain-like"/>
    <property type="match status" value="1"/>
</dbReference>
<dbReference type="GO" id="GO:0019287">
    <property type="term" value="P:isopentenyl diphosphate biosynthetic process, mevalonate pathway"/>
    <property type="evidence" value="ECO:0007669"/>
    <property type="project" value="UniProtKB-UniPathway"/>
</dbReference>
<dbReference type="PANTHER" id="PTHR42973">
    <property type="entry name" value="BINDING OXIDOREDUCTASE, PUTATIVE (AFU_ORTHOLOGUE AFUA_1G17690)-RELATED"/>
    <property type="match status" value="1"/>
</dbReference>
<evidence type="ECO:0000256" key="3">
    <source>
        <dbReference type="ARBA" id="ARBA00022827"/>
    </source>
</evidence>
<evidence type="ECO:0000256" key="1">
    <source>
        <dbReference type="ARBA" id="ARBA00005466"/>
    </source>
</evidence>
<evidence type="ECO:0000256" key="2">
    <source>
        <dbReference type="ARBA" id="ARBA00022630"/>
    </source>
</evidence>
<feature type="non-terminal residue" evidence="6">
    <location>
        <position position="1"/>
    </location>
</feature>
<dbReference type="InterPro" id="IPR050416">
    <property type="entry name" value="FAD-linked_Oxidoreductase"/>
</dbReference>
<dbReference type="Pfam" id="PF04275">
    <property type="entry name" value="P-mevalo_kinase"/>
    <property type="match status" value="1"/>
</dbReference>
<sequence>MATVNYLEQALRQRTSPTASSKQSLSDYQYSAGLAIFEGCSAYEDFIVPQLCRLIAPLFNSHMKISVLEIGPGPKSILGKLPHHLRQKIAKYAAFEPNHIFATRLEKWLCAAPETEPPLLSLEGPPNIQCTPFDINSDTENFASVGSSNDNEKYNLVLFCHSMYGMRPKAKFIERALNMLVGRPEDGLVIVFHRDRALQLDNLVCYKTDSFYDGVVRVPDKDDVLDTFAGFVAGFNMQDMEADKAIRAEWREVCRALGNREDANPNHLLFNSPEIMLAFTRHATALPELIAQVPLVGERRIVKNREAHFYGCSATVRPTKIQHVQQCIQWALKHGVGLTVIGGGHSGHCLWPNVVSIDMAAFDQVHLLTREEKGEAESDSNPLVVAEAGCKVTDIIHKSMEAGVTVPLGSRPSVGAGLWLQGGLGHLARLYGLACDHIVGAVLVSVKSGEVFCIGRVPSQHWPDGAVRPNNEIDLLWAIKGAGTNFGIIISVTFRTHVAPTYTIRNWVLPLSDDSEGQRKIQDFDNFVAGKLSRNCSADAYLYWESGQLHLGVTMFESSTMVKLSDKPPMSTSSPIDTILGPGDACRSMDGMSLFEAEMYISRMHGGHGGNKTSAFKRCLFLKGIGAVDITDRLLAAIRNRPTSLCYLHLLQGGGAVTDVGADATAFSCRDWDFACVITGVWLRNRDGTEVSEAVKRWVYDVARDLLPFSSGAYGADLGPDPRDAALAAKAFGPNRPRLAQLKQSSDPHNVLAYACPLPRAPGEQALIVLVTGESCAGKDYCANVWVAALNEKGLRARAVSISDATKQEYAAASGADFERLLYDRGYKEQHRSALTAFFHSQVHRKPRLPEEHFLNVVRGAVGLDVLLLTGMRDKAPVAALSYLVPDNRVIEVRVKASDKIRRVRGGCYRDERPADGSKINRENEPSTISSLSTALDYRPTLLFDNDTAGVETVKRFAEDYLLPFFHEDLRRLSNMVRLVPGFPRAGIDFRHVLNIAQQPEGLALCSSLLQYHFAGDWAKVDVIACCETGSLVFAPLLASQVNVPLALIREAGKLPPPTISVSRSASHISSLSLNAPTTKRIEIGRDVIPQGASVVVVDDTLATGETLVAVLQLLGKAGIPATKISILVIAEFPIHRGRNFLRQNGFGGVNIQSLLVYGTA</sequence>
<dbReference type="AlphaFoldDB" id="A0A1M3SYP7"/>
<dbReference type="InterPro" id="IPR016166">
    <property type="entry name" value="FAD-bd_PCMH"/>
</dbReference>
<dbReference type="UniPathway" id="UPA00057">
    <property type="reaction ID" value="UER00099"/>
</dbReference>
<dbReference type="Gene3D" id="3.30.465.10">
    <property type="match status" value="1"/>
</dbReference>
<dbReference type="CDD" id="cd06223">
    <property type="entry name" value="PRTases_typeI"/>
    <property type="match status" value="1"/>
</dbReference>
<evidence type="ECO:0000313" key="6">
    <source>
        <dbReference type="EMBL" id="OJZ79644.1"/>
    </source>
</evidence>
<dbReference type="GO" id="GO:0004631">
    <property type="term" value="F:phosphomevalonate kinase activity"/>
    <property type="evidence" value="ECO:0007669"/>
    <property type="project" value="InterPro"/>
</dbReference>
<dbReference type="InterPro" id="IPR036318">
    <property type="entry name" value="FAD-bd_PCMH-like_sf"/>
</dbReference>
<dbReference type="Proteomes" id="UP000184063">
    <property type="component" value="Unassembled WGS sequence"/>
</dbReference>
<dbReference type="InterPro" id="IPR005919">
    <property type="entry name" value="Pmev_kin_anim"/>
</dbReference>
<keyword evidence="3" id="KW-0274">FAD</keyword>
<dbReference type="InterPro" id="IPR029063">
    <property type="entry name" value="SAM-dependent_MTases_sf"/>
</dbReference>
<name>A0A1M3SYP7_ASPLC</name>
<keyword evidence="2" id="KW-0285">Flavoprotein</keyword>
<dbReference type="GO" id="GO:0016491">
    <property type="term" value="F:oxidoreductase activity"/>
    <property type="evidence" value="ECO:0007669"/>
    <property type="project" value="UniProtKB-KW"/>
</dbReference>
<organism evidence="6 7">
    <name type="scientific">Aspergillus luchuensis (strain CBS 106.47)</name>
    <dbReference type="NCBI Taxonomy" id="1137211"/>
    <lineage>
        <taxon>Eukaryota</taxon>
        <taxon>Fungi</taxon>
        <taxon>Dikarya</taxon>
        <taxon>Ascomycota</taxon>
        <taxon>Pezizomycotina</taxon>
        <taxon>Eurotiomycetes</taxon>
        <taxon>Eurotiomycetidae</taxon>
        <taxon>Eurotiales</taxon>
        <taxon>Aspergillaceae</taxon>
        <taxon>Aspergillus</taxon>
        <taxon>Aspergillus subgen. Circumdati</taxon>
    </lineage>
</organism>
<evidence type="ECO:0000256" key="4">
    <source>
        <dbReference type="ARBA" id="ARBA00023002"/>
    </source>
</evidence>
<evidence type="ECO:0000259" key="5">
    <source>
        <dbReference type="PROSITE" id="PS51387"/>
    </source>
</evidence>
<dbReference type="InterPro" id="IPR000836">
    <property type="entry name" value="PRTase_dom"/>
</dbReference>
<dbReference type="Gene3D" id="3.40.50.150">
    <property type="entry name" value="Vaccinia Virus protein VP39"/>
    <property type="match status" value="1"/>
</dbReference>
<dbReference type="PANTHER" id="PTHR42973:SF25">
    <property type="entry name" value="PHOSPHOMEVALONATE KINASE"/>
    <property type="match status" value="1"/>
</dbReference>
<dbReference type="OrthoDB" id="363185at2759"/>
<dbReference type="InterPro" id="IPR006094">
    <property type="entry name" value="Oxid_FAD_bind_N"/>
</dbReference>
<feature type="domain" description="FAD-binding PCMH-type" evidence="5">
    <location>
        <begin position="308"/>
        <end position="499"/>
    </location>
</feature>
<dbReference type="VEuPathDB" id="FungiDB:ASPFODRAFT_54877"/>
<dbReference type="Pfam" id="PF00156">
    <property type="entry name" value="Pribosyltran"/>
    <property type="match status" value="1"/>
</dbReference>
<dbReference type="Gene3D" id="3.40.50.2020">
    <property type="match status" value="1"/>
</dbReference>
<reference evidence="7" key="1">
    <citation type="journal article" date="2017" name="Genome Biol.">
        <title>Comparative genomics reveals high biological diversity and specific adaptations in the industrially and medically important fungal genus Aspergillus.</title>
        <authorList>
            <person name="de Vries R.P."/>
            <person name="Riley R."/>
            <person name="Wiebenga A."/>
            <person name="Aguilar-Osorio G."/>
            <person name="Amillis S."/>
            <person name="Uchima C.A."/>
            <person name="Anderluh G."/>
            <person name="Asadollahi M."/>
            <person name="Askin M."/>
            <person name="Barry K."/>
            <person name="Battaglia E."/>
            <person name="Bayram O."/>
            <person name="Benocci T."/>
            <person name="Braus-Stromeyer S.A."/>
            <person name="Caldana C."/>
            <person name="Canovas D."/>
            <person name="Cerqueira G.C."/>
            <person name="Chen F."/>
            <person name="Chen W."/>
            <person name="Choi C."/>
            <person name="Clum A."/>
            <person name="Dos Santos R.A."/>
            <person name="Damasio A.R."/>
            <person name="Diallinas G."/>
            <person name="Emri T."/>
            <person name="Fekete E."/>
            <person name="Flipphi M."/>
            <person name="Freyberg S."/>
            <person name="Gallo A."/>
            <person name="Gournas C."/>
            <person name="Habgood R."/>
            <person name="Hainaut M."/>
            <person name="Harispe M.L."/>
            <person name="Henrissat B."/>
            <person name="Hilden K.S."/>
            <person name="Hope R."/>
            <person name="Hossain A."/>
            <person name="Karabika E."/>
            <person name="Karaffa L."/>
            <person name="Karanyi Z."/>
            <person name="Krasevec N."/>
            <person name="Kuo A."/>
            <person name="Kusch H."/>
            <person name="LaButti K."/>
            <person name="Lagendijk E.L."/>
            <person name="Lapidus A."/>
            <person name="Levasseur A."/>
            <person name="Lindquist E."/>
            <person name="Lipzen A."/>
            <person name="Logrieco A.F."/>
            <person name="MacCabe A."/>
            <person name="Maekelae M.R."/>
            <person name="Malavazi I."/>
            <person name="Melin P."/>
            <person name="Meyer V."/>
            <person name="Mielnichuk N."/>
            <person name="Miskei M."/>
            <person name="Molnar A.P."/>
            <person name="Mule G."/>
            <person name="Ngan C.Y."/>
            <person name="Orejas M."/>
            <person name="Orosz E."/>
            <person name="Ouedraogo J.P."/>
            <person name="Overkamp K.M."/>
            <person name="Park H.-S."/>
            <person name="Perrone G."/>
            <person name="Piumi F."/>
            <person name="Punt P.J."/>
            <person name="Ram A.F."/>
            <person name="Ramon A."/>
            <person name="Rauscher S."/>
            <person name="Record E."/>
            <person name="Riano-Pachon D.M."/>
            <person name="Robert V."/>
            <person name="Roehrig J."/>
            <person name="Ruller R."/>
            <person name="Salamov A."/>
            <person name="Salih N.S."/>
            <person name="Samson R.A."/>
            <person name="Sandor E."/>
            <person name="Sanguinetti M."/>
            <person name="Schuetze T."/>
            <person name="Sepcic K."/>
            <person name="Shelest E."/>
            <person name="Sherlock G."/>
            <person name="Sophianopoulou V."/>
            <person name="Squina F.M."/>
            <person name="Sun H."/>
            <person name="Susca A."/>
            <person name="Todd R.B."/>
            <person name="Tsang A."/>
            <person name="Unkles S.E."/>
            <person name="van de Wiele N."/>
            <person name="van Rossen-Uffink D."/>
            <person name="Oliveira J.V."/>
            <person name="Vesth T.C."/>
            <person name="Visser J."/>
            <person name="Yu J.-H."/>
            <person name="Zhou M."/>
            <person name="Andersen M.R."/>
            <person name="Archer D.B."/>
            <person name="Baker S.E."/>
            <person name="Benoit I."/>
            <person name="Brakhage A.A."/>
            <person name="Braus G.H."/>
            <person name="Fischer R."/>
            <person name="Frisvad J.C."/>
            <person name="Goldman G.H."/>
            <person name="Houbraken J."/>
            <person name="Oakley B."/>
            <person name="Pocsi I."/>
            <person name="Scazzocchio C."/>
            <person name="Seiboth B."/>
            <person name="vanKuyk P.A."/>
            <person name="Wortman J."/>
            <person name="Dyer P.S."/>
            <person name="Grigoriev I.V."/>
        </authorList>
    </citation>
    <scope>NUCLEOTIDE SEQUENCE [LARGE SCALE GENOMIC DNA]</scope>
    <source>
        <strain evidence="7">CBS 106.47</strain>
    </source>
</reference>
<gene>
    <name evidence="6" type="ORF">ASPFODRAFT_54877</name>
</gene>
<dbReference type="InterPro" id="IPR029057">
    <property type="entry name" value="PRTase-like"/>
</dbReference>
<dbReference type="Gene3D" id="3.40.50.300">
    <property type="entry name" value="P-loop containing nucleotide triphosphate hydrolases"/>
    <property type="match status" value="1"/>
</dbReference>
<protein>
    <recommendedName>
        <fullName evidence="5">FAD-binding PCMH-type domain-containing protein</fullName>
    </recommendedName>
</protein>
<evidence type="ECO:0000313" key="7">
    <source>
        <dbReference type="Proteomes" id="UP000184063"/>
    </source>
</evidence>
<dbReference type="EMBL" id="KV878280">
    <property type="protein sequence ID" value="OJZ79644.1"/>
    <property type="molecule type" value="Genomic_DNA"/>
</dbReference>
<accession>A0A1M3SYP7</accession>
<dbReference type="InterPro" id="IPR016169">
    <property type="entry name" value="FAD-bd_PCMH_sub2"/>
</dbReference>
<dbReference type="InterPro" id="IPR027417">
    <property type="entry name" value="P-loop_NTPase"/>
</dbReference>
<dbReference type="PROSITE" id="PS51387">
    <property type="entry name" value="FAD_PCMH"/>
    <property type="match status" value="1"/>
</dbReference>
<dbReference type="GO" id="GO:0005737">
    <property type="term" value="C:cytoplasm"/>
    <property type="evidence" value="ECO:0007669"/>
    <property type="project" value="InterPro"/>
</dbReference>
<proteinExistence type="inferred from homology"/>
<dbReference type="GO" id="GO:0006695">
    <property type="term" value="P:cholesterol biosynthetic process"/>
    <property type="evidence" value="ECO:0007669"/>
    <property type="project" value="InterPro"/>
</dbReference>
<dbReference type="Pfam" id="PF01565">
    <property type="entry name" value="FAD_binding_4"/>
    <property type="match status" value="1"/>
</dbReference>
<dbReference type="SUPFAM" id="SSF53271">
    <property type="entry name" value="PRTase-like"/>
    <property type="match status" value="1"/>
</dbReference>